<keyword evidence="2" id="KW-1185">Reference proteome</keyword>
<name>A0ABN7V685_GIGMA</name>
<protein>
    <submittedName>
        <fullName evidence="1">7457_t:CDS:1</fullName>
    </submittedName>
</protein>
<organism evidence="1 2">
    <name type="scientific">Gigaspora margarita</name>
    <dbReference type="NCBI Taxonomy" id="4874"/>
    <lineage>
        <taxon>Eukaryota</taxon>
        <taxon>Fungi</taxon>
        <taxon>Fungi incertae sedis</taxon>
        <taxon>Mucoromycota</taxon>
        <taxon>Glomeromycotina</taxon>
        <taxon>Glomeromycetes</taxon>
        <taxon>Diversisporales</taxon>
        <taxon>Gigasporaceae</taxon>
        <taxon>Gigaspora</taxon>
    </lineage>
</organism>
<proteinExistence type="predicted"/>
<accession>A0ABN7V685</accession>
<evidence type="ECO:0000313" key="2">
    <source>
        <dbReference type="Proteomes" id="UP000789901"/>
    </source>
</evidence>
<dbReference type="InterPro" id="IPR011990">
    <property type="entry name" value="TPR-like_helical_dom_sf"/>
</dbReference>
<dbReference type="Gene3D" id="1.25.40.10">
    <property type="entry name" value="Tetratricopeptide repeat domain"/>
    <property type="match status" value="1"/>
</dbReference>
<sequence>NERIRADKLDLKQENERIRAETQSSYLYVVSVDQNKIKAYDLFQELVINKSDQQNSAKFGLAKNYQTEPLYYKMAFQLYLDLSKCKSDQQNSAKYELARCNESSKGVIKDADKACSLYLDLLTSEDFHILIIYQLVPAKLSRIIASVEVYKWVKIQENLKSEHSKRHFQYHKEDILIRRLLLRARIKQLELFIKENGLAPPTQEC</sequence>
<dbReference type="Proteomes" id="UP000789901">
    <property type="component" value="Unassembled WGS sequence"/>
</dbReference>
<comment type="caution">
    <text evidence="1">The sequence shown here is derived from an EMBL/GenBank/DDBJ whole genome shotgun (WGS) entry which is preliminary data.</text>
</comment>
<feature type="non-terminal residue" evidence="1">
    <location>
        <position position="1"/>
    </location>
</feature>
<reference evidence="1 2" key="1">
    <citation type="submission" date="2021-06" db="EMBL/GenBank/DDBJ databases">
        <authorList>
            <person name="Kallberg Y."/>
            <person name="Tangrot J."/>
            <person name="Rosling A."/>
        </authorList>
    </citation>
    <scope>NUCLEOTIDE SEQUENCE [LARGE SCALE GENOMIC DNA]</scope>
    <source>
        <strain evidence="1 2">120-4 pot B 10/14</strain>
    </source>
</reference>
<dbReference type="EMBL" id="CAJVQB010010064">
    <property type="protein sequence ID" value="CAG8736255.1"/>
    <property type="molecule type" value="Genomic_DNA"/>
</dbReference>
<evidence type="ECO:0000313" key="1">
    <source>
        <dbReference type="EMBL" id="CAG8736255.1"/>
    </source>
</evidence>
<gene>
    <name evidence="1" type="ORF">GMARGA_LOCUS14894</name>
</gene>